<feature type="non-terminal residue" evidence="1">
    <location>
        <position position="1"/>
    </location>
</feature>
<sequence>GIRINLSFRRATMCLNICWPDKSRVGRDQVEPHKIHFQYSRRNCHADGTLIDVYTTIDHIVNIATHSRGKSRDHGQHLRNYVLFYVSLCTSSRENRSKFGVCGYAFSTVREGRVL</sequence>
<organism evidence="1">
    <name type="scientific">Spongospora subterranea</name>
    <dbReference type="NCBI Taxonomy" id="70186"/>
    <lineage>
        <taxon>Eukaryota</taxon>
        <taxon>Sar</taxon>
        <taxon>Rhizaria</taxon>
        <taxon>Endomyxa</taxon>
        <taxon>Phytomyxea</taxon>
        <taxon>Plasmodiophorida</taxon>
        <taxon>Plasmodiophoridae</taxon>
        <taxon>Spongospora</taxon>
    </lineage>
</organism>
<reference evidence="1" key="1">
    <citation type="submission" date="2015-04" db="EMBL/GenBank/DDBJ databases">
        <title>The genome sequence of the plant pathogenic Rhizarian Plasmodiophora brassicae reveals insights in its biotrophic life cycle and the origin of chitin synthesis.</title>
        <authorList>
            <person name="Schwelm A."/>
            <person name="Fogelqvist J."/>
            <person name="Knaust A."/>
            <person name="Julke S."/>
            <person name="Lilja T."/>
            <person name="Dhandapani V."/>
            <person name="Bonilla-Rosso G."/>
            <person name="Karlsson M."/>
            <person name="Shevchenko A."/>
            <person name="Choi S.R."/>
            <person name="Kim H.G."/>
            <person name="Park J.Y."/>
            <person name="Lim Y.P."/>
            <person name="Ludwig-Muller J."/>
            <person name="Dixelius C."/>
        </authorList>
    </citation>
    <scope>NUCLEOTIDE SEQUENCE</scope>
    <source>
        <tissue evidence="1">Potato root galls</tissue>
    </source>
</reference>
<protein>
    <submittedName>
        <fullName evidence="1">Uncharacterized protein</fullName>
    </submittedName>
</protein>
<dbReference type="AlphaFoldDB" id="A0A0H5REQ9"/>
<accession>A0A0H5REQ9</accession>
<proteinExistence type="predicted"/>
<dbReference type="EMBL" id="HACM01011580">
    <property type="protein sequence ID" value="CRZ12022.1"/>
    <property type="molecule type" value="Transcribed_RNA"/>
</dbReference>
<evidence type="ECO:0000313" key="1">
    <source>
        <dbReference type="EMBL" id="CRZ12022.1"/>
    </source>
</evidence>
<name>A0A0H5REQ9_9EUKA</name>